<evidence type="ECO:0000256" key="8">
    <source>
        <dbReference type="ARBA" id="ARBA00023242"/>
    </source>
</evidence>
<keyword evidence="2" id="KW-0479">Metal-binding</keyword>
<accession>A0AA35K4R8</accession>
<dbReference type="InterPro" id="IPR052253">
    <property type="entry name" value="CR1/CR2-DNA-binding_regulator"/>
</dbReference>
<feature type="compositionally biased region" description="Basic and acidic residues" evidence="10">
    <location>
        <begin position="42"/>
        <end position="52"/>
    </location>
</feature>
<keyword evidence="4" id="KW-0862">Zinc</keyword>
<feature type="domain" description="C2H2-type" evidence="11">
    <location>
        <begin position="444"/>
        <end position="474"/>
    </location>
</feature>
<evidence type="ECO:0000313" key="13">
    <source>
        <dbReference type="Proteomes" id="UP001178461"/>
    </source>
</evidence>
<keyword evidence="6" id="KW-0238">DNA-binding</keyword>
<evidence type="ECO:0000256" key="2">
    <source>
        <dbReference type="ARBA" id="ARBA00022723"/>
    </source>
</evidence>
<evidence type="ECO:0000256" key="7">
    <source>
        <dbReference type="ARBA" id="ARBA00023163"/>
    </source>
</evidence>
<dbReference type="PANTHER" id="PTHR13006:SF6">
    <property type="entry name" value="ZINC FINGER PROTEIN 395"/>
    <property type="match status" value="1"/>
</dbReference>
<feature type="region of interest" description="Disordered" evidence="10">
    <location>
        <begin position="80"/>
        <end position="135"/>
    </location>
</feature>
<name>A0AA35K4R8_9SAUR</name>
<keyword evidence="5" id="KW-0805">Transcription regulation</keyword>
<keyword evidence="7" id="KW-0804">Transcription</keyword>
<dbReference type="InterPro" id="IPR031940">
    <property type="entry name" value="DUF4772"/>
</dbReference>
<protein>
    <submittedName>
        <fullName evidence="12">Finger 395</fullName>
    </submittedName>
</protein>
<evidence type="ECO:0000256" key="3">
    <source>
        <dbReference type="ARBA" id="ARBA00022771"/>
    </source>
</evidence>
<keyword evidence="8" id="KW-0539">Nucleus</keyword>
<dbReference type="EMBL" id="OX395128">
    <property type="protein sequence ID" value="CAI5771510.1"/>
    <property type="molecule type" value="Genomic_DNA"/>
</dbReference>
<dbReference type="GO" id="GO:0003700">
    <property type="term" value="F:DNA-binding transcription factor activity"/>
    <property type="evidence" value="ECO:0007669"/>
    <property type="project" value="TreeGrafter"/>
</dbReference>
<feature type="compositionally biased region" description="Basic residues" evidence="10">
    <location>
        <begin position="32"/>
        <end position="41"/>
    </location>
</feature>
<evidence type="ECO:0000313" key="12">
    <source>
        <dbReference type="EMBL" id="CAI5771510.1"/>
    </source>
</evidence>
<dbReference type="GO" id="GO:0005634">
    <property type="term" value="C:nucleus"/>
    <property type="evidence" value="ECO:0007669"/>
    <property type="project" value="UniProtKB-SubCell"/>
</dbReference>
<evidence type="ECO:0000259" key="11">
    <source>
        <dbReference type="PROSITE" id="PS50157"/>
    </source>
</evidence>
<dbReference type="Pfam" id="PF15997">
    <property type="entry name" value="DUF4772"/>
    <property type="match status" value="1"/>
</dbReference>
<feature type="compositionally biased region" description="Pro residues" evidence="10">
    <location>
        <begin position="608"/>
        <end position="620"/>
    </location>
</feature>
<dbReference type="PROSITE" id="PS00028">
    <property type="entry name" value="ZINC_FINGER_C2H2_1"/>
    <property type="match status" value="1"/>
</dbReference>
<organism evidence="12 13">
    <name type="scientific">Podarcis lilfordi</name>
    <name type="common">Lilford's wall lizard</name>
    <dbReference type="NCBI Taxonomy" id="74358"/>
    <lineage>
        <taxon>Eukaryota</taxon>
        <taxon>Metazoa</taxon>
        <taxon>Chordata</taxon>
        <taxon>Craniata</taxon>
        <taxon>Vertebrata</taxon>
        <taxon>Euteleostomi</taxon>
        <taxon>Lepidosauria</taxon>
        <taxon>Squamata</taxon>
        <taxon>Bifurcata</taxon>
        <taxon>Unidentata</taxon>
        <taxon>Episquamata</taxon>
        <taxon>Laterata</taxon>
        <taxon>Lacertibaenia</taxon>
        <taxon>Lacertidae</taxon>
        <taxon>Podarcis</taxon>
    </lineage>
</organism>
<comment type="subcellular location">
    <subcellularLocation>
        <location evidence="1">Nucleus</location>
    </subcellularLocation>
</comment>
<sequence length="675" mass="73677">MAPRSQCAPRGRAMWAACLQQTFARKLEPGRQRRRRRRRREGKPGAPEHVEEPSALGGSEAVRRLPCALVRSRLRTQKLRLCRGQPRGGDWRRRRRRRRRRGRRERASRGGAGRGISKQAARGKEGAELAGEAERARSCGSEMASVLSRRLGKRSLLGARISAPPLLGDGVLMMAQLPPLQTEHPKESPRLASCEDGRFKEPVGDSGGQGQNWPLLQPGQKVYVFYKGQEAPGLVEHHDLLSNEVKVLLLEQGFYVCRKAEEVRLANIQALPLPALEMDLGAPATTGYDAVPVAMDHRPTTEAAAAAAPGPRSVSRSIDVPKRKSDAAAVEMDEMMAAMVLTSLSCSPVVQSPPNGDAGIPASQAAGDVWKESGDMSDGGSSSTSGHWSCMSTPSPPHSEASPKYSSEAFSSPRPDDGFETDLDPFLFDEPAPRKRKNSVKVMYTCLWPSCGKVLRSIVGIKRHVKTQHLGDGANSDQRKREEDFYYTEMQVKDEAPPEPAVAVSSPTATSAGASSPITIQQTPSQPETLILDQAVPPKHHLSSSALSQSAPSSFWHIQADHAYQALPSIQIPVSPHIFTSISWAAATSTIPTLSPVRSRSLSFSEQQPPPPLPPPPPPPVLKSHLIVTSPLRVPSSSRKVRGEAKKCRKVYGIEHRDQWCTACRWKKACQRFLD</sequence>
<reference evidence="12" key="1">
    <citation type="submission" date="2022-12" db="EMBL/GenBank/DDBJ databases">
        <authorList>
            <person name="Alioto T."/>
            <person name="Alioto T."/>
            <person name="Gomez Garrido J."/>
        </authorList>
    </citation>
    <scope>NUCLEOTIDE SEQUENCE</scope>
</reference>
<dbReference type="GO" id="GO:0006357">
    <property type="term" value="P:regulation of transcription by RNA polymerase II"/>
    <property type="evidence" value="ECO:0007669"/>
    <property type="project" value="TreeGrafter"/>
</dbReference>
<dbReference type="InterPro" id="IPR013087">
    <property type="entry name" value="Znf_C2H2_type"/>
</dbReference>
<proteinExistence type="predicted"/>
<dbReference type="Proteomes" id="UP001178461">
    <property type="component" value="Chromosome 3"/>
</dbReference>
<gene>
    <name evidence="12" type="ORF">PODLI_1B035994</name>
</gene>
<evidence type="ECO:0000256" key="5">
    <source>
        <dbReference type="ARBA" id="ARBA00023015"/>
    </source>
</evidence>
<feature type="compositionally biased region" description="Basic and acidic residues" evidence="10">
    <location>
        <begin position="122"/>
        <end position="135"/>
    </location>
</feature>
<dbReference type="SMART" id="SM01366">
    <property type="entry name" value="c-clamp"/>
    <property type="match status" value="1"/>
</dbReference>
<evidence type="ECO:0000256" key="1">
    <source>
        <dbReference type="ARBA" id="ARBA00004123"/>
    </source>
</evidence>
<evidence type="ECO:0000256" key="6">
    <source>
        <dbReference type="ARBA" id="ARBA00023125"/>
    </source>
</evidence>
<evidence type="ECO:0000256" key="4">
    <source>
        <dbReference type="ARBA" id="ARBA00022833"/>
    </source>
</evidence>
<feature type="region of interest" description="Disordered" evidence="10">
    <location>
        <begin position="492"/>
        <end position="521"/>
    </location>
</feature>
<keyword evidence="3 9" id="KW-0863">Zinc-finger</keyword>
<feature type="compositionally biased region" description="Low complexity" evidence="10">
    <location>
        <begin position="376"/>
        <end position="393"/>
    </location>
</feature>
<feature type="region of interest" description="Disordered" evidence="10">
    <location>
        <begin position="599"/>
        <end position="620"/>
    </location>
</feature>
<dbReference type="AlphaFoldDB" id="A0AA35K4R8"/>
<feature type="region of interest" description="Disordered" evidence="10">
    <location>
        <begin position="370"/>
        <end position="432"/>
    </location>
</feature>
<evidence type="ECO:0000256" key="9">
    <source>
        <dbReference type="PROSITE-ProRule" id="PRU00042"/>
    </source>
</evidence>
<keyword evidence="13" id="KW-1185">Reference proteome</keyword>
<dbReference type="PANTHER" id="PTHR13006">
    <property type="entry name" value="PAPILLOMAVIRUS REGULATORY FACTOR PRF-1"/>
    <property type="match status" value="1"/>
</dbReference>
<feature type="region of interest" description="Disordered" evidence="10">
    <location>
        <begin position="26"/>
        <end position="57"/>
    </location>
</feature>
<dbReference type="GO" id="GO:0000978">
    <property type="term" value="F:RNA polymerase II cis-regulatory region sequence-specific DNA binding"/>
    <property type="evidence" value="ECO:0007669"/>
    <property type="project" value="TreeGrafter"/>
</dbReference>
<feature type="compositionally biased region" description="Low complexity" evidence="10">
    <location>
        <begin position="501"/>
        <end position="517"/>
    </location>
</feature>
<evidence type="ECO:0000256" key="10">
    <source>
        <dbReference type="SAM" id="MobiDB-lite"/>
    </source>
</evidence>
<dbReference type="GO" id="GO:0008270">
    <property type="term" value="F:zinc ion binding"/>
    <property type="evidence" value="ECO:0007669"/>
    <property type="project" value="UniProtKB-KW"/>
</dbReference>
<dbReference type="PROSITE" id="PS50157">
    <property type="entry name" value="ZINC_FINGER_C2H2_2"/>
    <property type="match status" value="1"/>
</dbReference>
<feature type="compositionally biased region" description="Basic residues" evidence="10">
    <location>
        <begin position="92"/>
        <end position="106"/>
    </location>
</feature>